<gene>
    <name evidence="5" type="ORF">WKV53_15350</name>
</gene>
<evidence type="ECO:0000256" key="4">
    <source>
        <dbReference type="ARBA" id="ARBA00023317"/>
    </source>
</evidence>
<protein>
    <submittedName>
        <fullName evidence="5">Phosphatidylserine decarboxylase</fullName>
    </submittedName>
</protein>
<keyword evidence="6" id="KW-1185">Reference proteome</keyword>
<accession>A0ABU9AWW4</accession>
<name>A0ABU9AWW4_9BACT</name>
<evidence type="ECO:0000256" key="3">
    <source>
        <dbReference type="ARBA" id="ARBA00023239"/>
    </source>
</evidence>
<dbReference type="InterPro" id="IPR003817">
    <property type="entry name" value="PS_Dcarbxylase"/>
</dbReference>
<dbReference type="Proteomes" id="UP001371305">
    <property type="component" value="Unassembled WGS sequence"/>
</dbReference>
<proteinExistence type="predicted"/>
<organism evidence="5 6">
    <name type="scientific">Luteolibacter soli</name>
    <dbReference type="NCBI Taxonomy" id="3135280"/>
    <lineage>
        <taxon>Bacteria</taxon>
        <taxon>Pseudomonadati</taxon>
        <taxon>Verrucomicrobiota</taxon>
        <taxon>Verrucomicrobiia</taxon>
        <taxon>Verrucomicrobiales</taxon>
        <taxon>Verrucomicrobiaceae</taxon>
        <taxon>Luteolibacter</taxon>
    </lineage>
</organism>
<keyword evidence="3" id="KW-0456">Lyase</keyword>
<dbReference type="PANTHER" id="PTHR10067">
    <property type="entry name" value="PHOSPHATIDYLSERINE DECARBOXYLASE"/>
    <property type="match status" value="1"/>
</dbReference>
<evidence type="ECO:0000313" key="5">
    <source>
        <dbReference type="EMBL" id="MEK7951890.1"/>
    </source>
</evidence>
<dbReference type="EMBL" id="JBBUKT010000005">
    <property type="protein sequence ID" value="MEK7951890.1"/>
    <property type="molecule type" value="Genomic_DNA"/>
</dbReference>
<sequence>MSAIRYFNRHTGQMETEQVYGEGFLKFSYANPLGYMPLHLMVKKAGFSRWYGKRMDDPATRAKVAPFIEKYGLDPSEFADSPDSYRTFNEFFYRKLKPSARPIADTRAVFPADGRHLGFQTASQIDGVFVKGQKFDLGKLLGDDALASKYADGSLVLSRLCPVDYHRFHFPATGTPGTTRVINGPLFSVSPIALRQRLSYLWENKRTITKLETEDLGTVLLLEIGATCVGSILQTFTPGKPVKKGDEKGYFAFGGSSTITIFEPGAIKLADDLVEWSSKQTELYAKVGTAMGN</sequence>
<evidence type="ECO:0000256" key="1">
    <source>
        <dbReference type="ARBA" id="ARBA00022793"/>
    </source>
</evidence>
<keyword evidence="4" id="KW-0670">Pyruvate</keyword>
<reference evidence="5 6" key="1">
    <citation type="submission" date="2024-04" db="EMBL/GenBank/DDBJ databases">
        <title>Luteolibacter sp. isolated from soil.</title>
        <authorList>
            <person name="An J."/>
        </authorList>
    </citation>
    <scope>NUCLEOTIDE SEQUENCE [LARGE SCALE GENOMIC DNA]</scope>
    <source>
        <strain evidence="5 6">Y139</strain>
    </source>
</reference>
<comment type="caution">
    <text evidence="5">The sequence shown here is derived from an EMBL/GenBank/DDBJ whole genome shotgun (WGS) entry which is preliminary data.</text>
</comment>
<evidence type="ECO:0000313" key="6">
    <source>
        <dbReference type="Proteomes" id="UP001371305"/>
    </source>
</evidence>
<dbReference type="PANTHER" id="PTHR10067:SF17">
    <property type="entry name" value="PHOSPHATIDYLSERINE DECARBOXYLASE PROENZYME 2"/>
    <property type="match status" value="1"/>
</dbReference>
<evidence type="ECO:0000256" key="2">
    <source>
        <dbReference type="ARBA" id="ARBA00023145"/>
    </source>
</evidence>
<dbReference type="RefSeq" id="WP_341405647.1">
    <property type="nucleotide sequence ID" value="NZ_JBBUKT010000005.1"/>
</dbReference>
<keyword evidence="2" id="KW-0865">Zymogen</keyword>
<dbReference type="Pfam" id="PF02666">
    <property type="entry name" value="PS_Dcarbxylase"/>
    <property type="match status" value="1"/>
</dbReference>
<keyword evidence="1" id="KW-0210">Decarboxylase</keyword>